<reference evidence="1" key="1">
    <citation type="submission" date="2022-08" db="EMBL/GenBank/DDBJ databases">
        <title>Genome Sequence of Lecanicillium fungicola.</title>
        <authorList>
            <person name="Buettner E."/>
        </authorList>
    </citation>
    <scope>NUCLEOTIDE SEQUENCE</scope>
    <source>
        <strain evidence="1">Babe33</strain>
    </source>
</reference>
<evidence type="ECO:0000313" key="1">
    <source>
        <dbReference type="EMBL" id="KAJ2973105.1"/>
    </source>
</evidence>
<organism evidence="1 2">
    <name type="scientific">Zarea fungicola</name>
    <dbReference type="NCBI Taxonomy" id="93591"/>
    <lineage>
        <taxon>Eukaryota</taxon>
        <taxon>Fungi</taxon>
        <taxon>Dikarya</taxon>
        <taxon>Ascomycota</taxon>
        <taxon>Pezizomycotina</taxon>
        <taxon>Sordariomycetes</taxon>
        <taxon>Hypocreomycetidae</taxon>
        <taxon>Hypocreales</taxon>
        <taxon>Cordycipitaceae</taxon>
        <taxon>Zarea</taxon>
    </lineage>
</organism>
<dbReference type="Proteomes" id="UP001143910">
    <property type="component" value="Unassembled WGS sequence"/>
</dbReference>
<name>A0ACC1N200_9HYPO</name>
<gene>
    <name evidence="1" type="ORF">NQ176_g6793</name>
</gene>
<accession>A0ACC1N200</accession>
<evidence type="ECO:0000313" key="2">
    <source>
        <dbReference type="Proteomes" id="UP001143910"/>
    </source>
</evidence>
<protein>
    <submittedName>
        <fullName evidence="1">Uncharacterized protein</fullName>
    </submittedName>
</protein>
<keyword evidence="2" id="KW-1185">Reference proteome</keyword>
<sequence length="746" mass="84145">MEASLVDTKSFTLTCDRSTKGHIDSDHTFTLRDILDSEIGLYVACVFQNNTLSTDKKTGKAGLSSCKLEIALYGPFAMMDEVKEWSEENEIYLQDPTYCLKDAMYCNPQRLSLSRGSPCMVSEIVPRVTEHRLRLRNITEDDEFLDKYLSSKADLEEAEQPSLVKTALQRHQKQALTFMLRRETGWALNGPEVDIWSIVDNANGRFYVNAVSESGSEEPPPPLHGGIIADPMGLGKSLTMIALVATDKSIAHRHDQMLQQAEKKAMVNEGMDAVSATLIVVPPPLLRIWERQIQEHVFTGAMKYTIHHGKSKVTCLESIQAVDVVITTYHTVSGEWKSNNSSSSMLFSVQWKRIVLDEAHMIRNETSKMSRAMCALDSTCRWAVTATPIQNHLNDLAALLKFIRAYPYNEKSHFEHDISEYWKEGRAEEAATRLQRLSSCLFLRRPKSTIKLPARFDKEYPVEFTTAEREEYENLKNRAASVIDDALQQGHGSHRSGAYANILQHIETLRLFCGLGLHYHSRYMEGSLASHDGVAWNIIAQQTFKMHLEMGSEHAAAMDSVDHDREASMKGPTQLPSKVMALISDILRQPVGVKSVVFSSWRLTLNVVAAGFDQYGIKYLRFDGRVPQKERQNILDSFRRDPSIRVMLLTLSCGAVGLTLTEASRAYLMEPHWNPTIEEQALGRIHRIGQDKDVTTIRLFVRDSFETHVMNVQQSKKDLARVILSPHDGGGSNTTVEKLQSLRSLL</sequence>
<comment type="caution">
    <text evidence="1">The sequence shown here is derived from an EMBL/GenBank/DDBJ whole genome shotgun (WGS) entry which is preliminary data.</text>
</comment>
<dbReference type="EMBL" id="JANJQO010001027">
    <property type="protein sequence ID" value="KAJ2973105.1"/>
    <property type="molecule type" value="Genomic_DNA"/>
</dbReference>
<proteinExistence type="predicted"/>